<sequence>MQPAEASRVVSILTAAYGLLAAIALIEGVVSHRGIVAVQVVAFGALAFTGGRKLQSWRAQR</sequence>
<comment type="caution">
    <text evidence="2">The sequence shown here is derived from an EMBL/GenBank/DDBJ whole genome shotgun (WGS) entry which is preliminary data.</text>
</comment>
<proteinExistence type="predicted"/>
<dbReference type="Proteomes" id="UP000317893">
    <property type="component" value="Unassembled WGS sequence"/>
</dbReference>
<keyword evidence="1" id="KW-1133">Transmembrane helix</keyword>
<organism evidence="2 3">
    <name type="scientific">Lapillicoccus jejuensis</name>
    <dbReference type="NCBI Taxonomy" id="402171"/>
    <lineage>
        <taxon>Bacteria</taxon>
        <taxon>Bacillati</taxon>
        <taxon>Actinomycetota</taxon>
        <taxon>Actinomycetes</taxon>
        <taxon>Micrococcales</taxon>
        <taxon>Intrasporangiaceae</taxon>
        <taxon>Lapillicoccus</taxon>
    </lineage>
</organism>
<evidence type="ECO:0000313" key="3">
    <source>
        <dbReference type="Proteomes" id="UP000317893"/>
    </source>
</evidence>
<dbReference type="EMBL" id="VFMN01000001">
    <property type="protein sequence ID" value="TQJ07235.1"/>
    <property type="molecule type" value="Genomic_DNA"/>
</dbReference>
<evidence type="ECO:0000256" key="1">
    <source>
        <dbReference type="SAM" id="Phobius"/>
    </source>
</evidence>
<evidence type="ECO:0000313" key="2">
    <source>
        <dbReference type="EMBL" id="TQJ07235.1"/>
    </source>
</evidence>
<reference evidence="2 3" key="1">
    <citation type="submission" date="2019-06" db="EMBL/GenBank/DDBJ databases">
        <title>Sequencing the genomes of 1000 actinobacteria strains.</title>
        <authorList>
            <person name="Klenk H.-P."/>
        </authorList>
    </citation>
    <scope>NUCLEOTIDE SEQUENCE [LARGE SCALE GENOMIC DNA]</scope>
    <source>
        <strain evidence="2 3">DSM 18607</strain>
    </source>
</reference>
<feature type="transmembrane region" description="Helical" evidence="1">
    <location>
        <begin position="32"/>
        <end position="51"/>
    </location>
</feature>
<dbReference type="AlphaFoldDB" id="A0A542DW14"/>
<gene>
    <name evidence="2" type="ORF">FB458_0292</name>
</gene>
<keyword evidence="1" id="KW-0472">Membrane</keyword>
<feature type="transmembrane region" description="Helical" evidence="1">
    <location>
        <begin position="9"/>
        <end position="26"/>
    </location>
</feature>
<keyword evidence="1" id="KW-0812">Transmembrane</keyword>
<keyword evidence="3" id="KW-1185">Reference proteome</keyword>
<protein>
    <submittedName>
        <fullName evidence="2">Uncharacterized protein</fullName>
    </submittedName>
</protein>
<accession>A0A542DW14</accession>
<name>A0A542DW14_9MICO</name>